<protein>
    <recommendedName>
        <fullName evidence="3">HAD-like protein</fullName>
    </recommendedName>
</protein>
<organism evidence="1 2">
    <name type="scientific">Mycena chlorophos</name>
    <name type="common">Agaric fungus</name>
    <name type="synonym">Agaricus chlorophos</name>
    <dbReference type="NCBI Taxonomy" id="658473"/>
    <lineage>
        <taxon>Eukaryota</taxon>
        <taxon>Fungi</taxon>
        <taxon>Dikarya</taxon>
        <taxon>Basidiomycota</taxon>
        <taxon>Agaricomycotina</taxon>
        <taxon>Agaricomycetes</taxon>
        <taxon>Agaricomycetidae</taxon>
        <taxon>Agaricales</taxon>
        <taxon>Marasmiineae</taxon>
        <taxon>Mycenaceae</taxon>
        <taxon>Mycena</taxon>
    </lineage>
</organism>
<dbReference type="Proteomes" id="UP000613580">
    <property type="component" value="Unassembled WGS sequence"/>
</dbReference>
<dbReference type="FunFam" id="1.10.150.240:FF:000001">
    <property type="entry name" value="Haloacid dehalogenase-like hydrolase domain"/>
    <property type="match status" value="1"/>
</dbReference>
<name>A0A8H6WAY9_MYCCL</name>
<dbReference type="EMBL" id="JACAZE010000009">
    <property type="protein sequence ID" value="KAF7305814.1"/>
    <property type="molecule type" value="Genomic_DNA"/>
</dbReference>
<dbReference type="InterPro" id="IPR036412">
    <property type="entry name" value="HAD-like_sf"/>
</dbReference>
<evidence type="ECO:0000313" key="2">
    <source>
        <dbReference type="Proteomes" id="UP000613580"/>
    </source>
</evidence>
<dbReference type="SFLD" id="SFLDG01129">
    <property type="entry name" value="C1.5:_HAD__Beta-PGM__Phosphata"/>
    <property type="match status" value="1"/>
</dbReference>
<evidence type="ECO:0008006" key="3">
    <source>
        <dbReference type="Google" id="ProtNLM"/>
    </source>
</evidence>
<dbReference type="InterPro" id="IPR023214">
    <property type="entry name" value="HAD_sf"/>
</dbReference>
<dbReference type="SUPFAM" id="SSF56784">
    <property type="entry name" value="HAD-like"/>
    <property type="match status" value="1"/>
</dbReference>
<dbReference type="Gene3D" id="3.40.50.1000">
    <property type="entry name" value="HAD superfamily/HAD-like"/>
    <property type="match status" value="1"/>
</dbReference>
<dbReference type="AlphaFoldDB" id="A0A8H6WAY9"/>
<keyword evidence="2" id="KW-1185">Reference proteome</keyword>
<accession>A0A8H6WAY9</accession>
<dbReference type="Gene3D" id="1.10.150.240">
    <property type="entry name" value="Putative phosphatase, domain 2"/>
    <property type="match status" value="1"/>
</dbReference>
<sequence length="269" mass="29067">MSSPHAKIEYVLFDMDGLLLDTESIYTKVTNTILAPYGKEMTWEIKAGCMGKPELPAAQHLIASFPDLPESFTAEAYLVERNRLQDAFWPSTTFLPGGKRLLYHLAKHNIPIAVATSSKRRNYELKTGHLGEVFGPEGVFAAEGKMRVVCGDDKTADGVPIGGKPAPDIFLAAARDKLGRNVGFGEVGVTAAQLKERAVGLVFEDALPGVQAGKRAGMNGEFVWVPDPNLLALSGAEKAKEQGSLQPDSVLASLDVFVPQEWGLPPYDE</sequence>
<dbReference type="PANTHER" id="PTHR18901:SF38">
    <property type="entry name" value="PSEUDOURIDINE-5'-PHOSPHATASE"/>
    <property type="match status" value="1"/>
</dbReference>
<proteinExistence type="predicted"/>
<evidence type="ECO:0000313" key="1">
    <source>
        <dbReference type="EMBL" id="KAF7305814.1"/>
    </source>
</evidence>
<dbReference type="GO" id="GO:0016791">
    <property type="term" value="F:phosphatase activity"/>
    <property type="evidence" value="ECO:0007669"/>
    <property type="project" value="TreeGrafter"/>
</dbReference>
<dbReference type="PANTHER" id="PTHR18901">
    <property type="entry name" value="2-DEOXYGLUCOSE-6-PHOSPHATE PHOSPHATASE 2"/>
    <property type="match status" value="1"/>
</dbReference>
<gene>
    <name evidence="1" type="ORF">HMN09_00735300</name>
</gene>
<reference evidence="1" key="1">
    <citation type="submission" date="2020-05" db="EMBL/GenBank/DDBJ databases">
        <title>Mycena genomes resolve the evolution of fungal bioluminescence.</title>
        <authorList>
            <person name="Tsai I.J."/>
        </authorList>
    </citation>
    <scope>NUCLEOTIDE SEQUENCE</scope>
    <source>
        <strain evidence="1">110903Hualien_Pintung</strain>
    </source>
</reference>
<dbReference type="Pfam" id="PF00702">
    <property type="entry name" value="Hydrolase"/>
    <property type="match status" value="1"/>
</dbReference>
<dbReference type="InterPro" id="IPR023198">
    <property type="entry name" value="PGP-like_dom2"/>
</dbReference>
<comment type="caution">
    <text evidence="1">The sequence shown here is derived from an EMBL/GenBank/DDBJ whole genome shotgun (WGS) entry which is preliminary data.</text>
</comment>
<dbReference type="OrthoDB" id="40579at2759"/>
<dbReference type="SFLD" id="SFLDS00003">
    <property type="entry name" value="Haloacid_Dehalogenase"/>
    <property type="match status" value="1"/>
</dbReference>